<dbReference type="KEGG" id="rpm:RSPPHO_00319"/>
<dbReference type="AlphaFoldDB" id="H6SN69"/>
<dbReference type="Gene3D" id="1.20.1330.10">
    <property type="entry name" value="f41 fragment of flagellin, N-terminal domain"/>
    <property type="match status" value="1"/>
</dbReference>
<dbReference type="PANTHER" id="PTHR42792">
    <property type="entry name" value="FLAGELLIN"/>
    <property type="match status" value="1"/>
</dbReference>
<evidence type="ECO:0000313" key="1">
    <source>
        <dbReference type="EMBL" id="CCG06945.1"/>
    </source>
</evidence>
<keyword evidence="2" id="KW-1185">Reference proteome</keyword>
<keyword evidence="1" id="KW-0282">Flagellum</keyword>
<dbReference type="eggNOG" id="COG1344">
    <property type="taxonomic scope" value="Bacteria"/>
</dbReference>
<evidence type="ECO:0000313" key="2">
    <source>
        <dbReference type="Proteomes" id="UP000033220"/>
    </source>
</evidence>
<gene>
    <name evidence="1" type="ORF">RSPPHO_00319</name>
</gene>
<dbReference type="GO" id="GO:0009288">
    <property type="term" value="C:bacterial-type flagellum"/>
    <property type="evidence" value="ECO:0007669"/>
    <property type="project" value="InterPro"/>
</dbReference>
<dbReference type="InterPro" id="IPR001492">
    <property type="entry name" value="Flagellin"/>
</dbReference>
<sequence length="294" mass="30784">MRVSTNSMNSVLLAQTLNVQSDYAKALNQQSSELKSESLAGLSGQAGAVVSLQSDLKASENLATKAKKASSMVEIAYSSITSIAEIVSKAKVEITAAISGTVSDVSNLVRDADNWLVDVQTLLNVTMGGYSVFGGSGGQSKPVDMSLGGATGSAYYQGSGTDWALMVDGSTPLTYGVRADATAFQTTITALRSLSSMTSTPDTETLQNIFDTFDSALTQLGKLQETLSDQSDSLDSVIDAQTDFQLYAESALDSVRAVDVAEATANASQIEVILKASYAALSKVTNLSLTDYLR</sequence>
<dbReference type="SUPFAM" id="SSF64518">
    <property type="entry name" value="Phase 1 flagellin"/>
    <property type="match status" value="1"/>
</dbReference>
<dbReference type="PATRIC" id="fig|1150469.3.peg.375"/>
<keyword evidence="1" id="KW-0966">Cell projection</keyword>
<organism evidence="1 2">
    <name type="scientific">Pararhodospirillum photometricum DSM 122</name>
    <dbReference type="NCBI Taxonomy" id="1150469"/>
    <lineage>
        <taxon>Bacteria</taxon>
        <taxon>Pseudomonadati</taxon>
        <taxon>Pseudomonadota</taxon>
        <taxon>Alphaproteobacteria</taxon>
        <taxon>Rhodospirillales</taxon>
        <taxon>Rhodospirillaceae</taxon>
        <taxon>Pararhodospirillum</taxon>
    </lineage>
</organism>
<dbReference type="HOGENOM" id="CLU_058238_1_0_5"/>
<accession>H6SN69</accession>
<dbReference type="EMBL" id="HE663493">
    <property type="protein sequence ID" value="CCG06945.1"/>
    <property type="molecule type" value="Genomic_DNA"/>
</dbReference>
<keyword evidence="1" id="KW-0969">Cilium</keyword>
<dbReference type="RefSeq" id="WP_014413585.1">
    <property type="nucleotide sequence ID" value="NC_017059.1"/>
</dbReference>
<protein>
    <submittedName>
        <fullName evidence="1">Putative flagellar hook-associated protein 3 FlgL</fullName>
    </submittedName>
</protein>
<dbReference type="Proteomes" id="UP000033220">
    <property type="component" value="Chromosome DSM 122"/>
</dbReference>
<name>H6SN69_PARPM</name>
<proteinExistence type="predicted"/>
<dbReference type="OrthoDB" id="9758307at2"/>
<reference evidence="1 2" key="1">
    <citation type="submission" date="2012-02" db="EMBL/GenBank/DDBJ databases">
        <title>Shotgun genome sequence of Phaeospirillum photometricum DSM 122.</title>
        <authorList>
            <person name="Duquesne K."/>
            <person name="Sturgis J."/>
        </authorList>
    </citation>
    <scope>NUCLEOTIDE SEQUENCE [LARGE SCALE GENOMIC DNA]</scope>
    <source>
        <strain evidence="2">DSM122</strain>
    </source>
</reference>
<dbReference type="PANTHER" id="PTHR42792:SF1">
    <property type="entry name" value="FLAGELLAR HOOK-ASSOCIATED PROTEIN 3"/>
    <property type="match status" value="1"/>
</dbReference>
<dbReference type="STRING" id="1150469.RSPPHO_00319"/>
<dbReference type="GO" id="GO:0005198">
    <property type="term" value="F:structural molecule activity"/>
    <property type="evidence" value="ECO:0007669"/>
    <property type="project" value="InterPro"/>
</dbReference>